<keyword evidence="2" id="KW-1133">Transmembrane helix</keyword>
<name>A0ABT7AJS5_9HYPH</name>
<keyword evidence="2" id="KW-0472">Membrane</keyword>
<evidence type="ECO:0000313" key="3">
    <source>
        <dbReference type="EMBL" id="MDJ1159627.1"/>
    </source>
</evidence>
<keyword evidence="4" id="KW-1185">Reference proteome</keyword>
<feature type="transmembrane region" description="Helical" evidence="2">
    <location>
        <begin position="97"/>
        <end position="117"/>
    </location>
</feature>
<feature type="transmembrane region" description="Helical" evidence="2">
    <location>
        <begin position="63"/>
        <end position="85"/>
    </location>
</feature>
<comment type="caution">
    <text evidence="3">The sequence shown here is derived from an EMBL/GenBank/DDBJ whole genome shotgun (WGS) entry which is preliminary data.</text>
</comment>
<dbReference type="Proteomes" id="UP001321492">
    <property type="component" value="Unassembled WGS sequence"/>
</dbReference>
<proteinExistence type="predicted"/>
<evidence type="ECO:0000256" key="2">
    <source>
        <dbReference type="SAM" id="Phobius"/>
    </source>
</evidence>
<dbReference type="RefSeq" id="WP_283741627.1">
    <property type="nucleotide sequence ID" value="NZ_JASJEV010000011.1"/>
</dbReference>
<reference evidence="3 4" key="1">
    <citation type="submission" date="2023-05" db="EMBL/GenBank/DDBJ databases">
        <title>Chelatococcus sp. nov., a moderately thermophilic bacterium isolated from hot spring microbial mat.</title>
        <authorList>
            <person name="Hu C.-J."/>
            <person name="Li W.-J."/>
        </authorList>
    </citation>
    <scope>NUCLEOTIDE SEQUENCE [LARGE SCALE GENOMIC DNA]</scope>
    <source>
        <strain evidence="3 4">SYSU G07232</strain>
    </source>
</reference>
<feature type="transmembrane region" description="Helical" evidence="2">
    <location>
        <begin position="33"/>
        <end position="51"/>
    </location>
</feature>
<dbReference type="EMBL" id="JASJEV010000011">
    <property type="protein sequence ID" value="MDJ1159627.1"/>
    <property type="molecule type" value="Genomic_DNA"/>
</dbReference>
<sequence length="129" mass="13557">MTSGDPSDAPERPEPAQAPIDETIDSTFRNGSLTAIGVLVGFPLGFLTRWAVSPGPWSATDLIAVSLITAGITVQITALASMLSVRSLVLARHNRAVRIFVAGLVLVSIGVVVAIFLDVLGFQSTVFHD</sequence>
<gene>
    <name evidence="3" type="ORF">QNA08_15485</name>
</gene>
<evidence type="ECO:0000313" key="4">
    <source>
        <dbReference type="Proteomes" id="UP001321492"/>
    </source>
</evidence>
<feature type="region of interest" description="Disordered" evidence="1">
    <location>
        <begin position="1"/>
        <end position="20"/>
    </location>
</feature>
<evidence type="ECO:0000256" key="1">
    <source>
        <dbReference type="SAM" id="MobiDB-lite"/>
    </source>
</evidence>
<keyword evidence="2" id="KW-0812">Transmembrane</keyword>
<protein>
    <submittedName>
        <fullName evidence="3">Uncharacterized protein</fullName>
    </submittedName>
</protein>
<accession>A0ABT7AJS5</accession>
<organism evidence="3 4">
    <name type="scientific">Chelatococcus albus</name>
    <dbReference type="NCBI Taxonomy" id="3047466"/>
    <lineage>
        <taxon>Bacteria</taxon>
        <taxon>Pseudomonadati</taxon>
        <taxon>Pseudomonadota</taxon>
        <taxon>Alphaproteobacteria</taxon>
        <taxon>Hyphomicrobiales</taxon>
        <taxon>Chelatococcaceae</taxon>
        <taxon>Chelatococcus</taxon>
    </lineage>
</organism>